<dbReference type="OrthoDB" id="10064970at2759"/>
<evidence type="ECO:0000313" key="2">
    <source>
        <dbReference type="Proteomes" id="UP001152799"/>
    </source>
</evidence>
<reference evidence="1" key="1">
    <citation type="submission" date="2022-01" db="EMBL/GenBank/DDBJ databases">
        <authorList>
            <person name="King R."/>
        </authorList>
    </citation>
    <scope>NUCLEOTIDE SEQUENCE</scope>
</reference>
<proteinExistence type="predicted"/>
<dbReference type="Proteomes" id="UP001152799">
    <property type="component" value="Chromosome 7"/>
</dbReference>
<gene>
    <name evidence="1" type="ORF">CEUTPL_LOCUS11881</name>
</gene>
<evidence type="ECO:0000313" key="1">
    <source>
        <dbReference type="EMBL" id="CAG9771449.1"/>
    </source>
</evidence>
<keyword evidence="2" id="KW-1185">Reference proteome</keyword>
<dbReference type="AlphaFoldDB" id="A0A9N9MTY5"/>
<protein>
    <submittedName>
        <fullName evidence="1">Uncharacterized protein</fullName>
    </submittedName>
</protein>
<organism evidence="1 2">
    <name type="scientific">Ceutorhynchus assimilis</name>
    <name type="common">cabbage seed weevil</name>
    <dbReference type="NCBI Taxonomy" id="467358"/>
    <lineage>
        <taxon>Eukaryota</taxon>
        <taxon>Metazoa</taxon>
        <taxon>Ecdysozoa</taxon>
        <taxon>Arthropoda</taxon>
        <taxon>Hexapoda</taxon>
        <taxon>Insecta</taxon>
        <taxon>Pterygota</taxon>
        <taxon>Neoptera</taxon>
        <taxon>Endopterygota</taxon>
        <taxon>Coleoptera</taxon>
        <taxon>Polyphaga</taxon>
        <taxon>Cucujiformia</taxon>
        <taxon>Curculionidae</taxon>
        <taxon>Ceutorhynchinae</taxon>
        <taxon>Ceutorhynchus</taxon>
    </lineage>
</organism>
<name>A0A9N9MTY5_9CUCU</name>
<dbReference type="EMBL" id="OU892283">
    <property type="protein sequence ID" value="CAG9771449.1"/>
    <property type="molecule type" value="Genomic_DNA"/>
</dbReference>
<accession>A0A9N9MTY5</accession>
<sequence>MECVICEETKSKEVFNCDGCRNPICKSCGGLSASEVKVMELRGKRVMRFNCPRCINLETCKLLQDVIDSKNANIDDKVEIISMLKTQIEELKKTNENKNTYDYAEKSYAGVTSRPPAKDRLNIPNLIIRPKQIQDVTKTKEDITKKINPSELNIGIRGMRATGNGNIVIKCPTKQEVEDLKRAAESVLQNKYEIITTTMMRPKIKIPGYEGNEPKQQIEQIIRNQNEWINDTDEIKMKFDPNLPTKVQDTVHISTKLKTRMLNEKISLQMGDKKVSAEVSANHLKTLIETFSKDKHMLCASHLQGTDKMNFEAINKMASDNVIQLRKIPDAEATLQYLLLTRCILNSFLAKDITLERRVYLVCQPCEKFFRQARAMSSKFSTIVNFSLLEMLRRLKRIQALQEISADLGMKFTFPRVGHGKLGVSSAVPVEFPSEEEIKFILEKSKNDARNAANSSNMLVETSVETDVCFEKMPIVNSTENATKNLMIDEEDSEKDTEGEEITIVYENPDSLKYDADISLDISDKILIEKEMSVQEFNYETLNLIVRRKILRTVTVQAQNLKTKHV</sequence>